<comment type="caution">
    <text evidence="2">The sequence shown here is derived from an EMBL/GenBank/DDBJ whole genome shotgun (WGS) entry which is preliminary data.</text>
</comment>
<reference evidence="2" key="1">
    <citation type="journal article" date="2023" name="Front. Mar. Sci.">
        <title>A new Merluccius polli reference genome to investigate the effects of global change in West African waters.</title>
        <authorList>
            <person name="Mateo J.L."/>
            <person name="Blanco-Fernandez C."/>
            <person name="Garcia-Vazquez E."/>
            <person name="Machado-Schiaffino G."/>
        </authorList>
    </citation>
    <scope>NUCLEOTIDE SEQUENCE</scope>
    <source>
        <strain evidence="2">C29</strain>
        <tissue evidence="2">Fin</tissue>
    </source>
</reference>
<dbReference type="AlphaFoldDB" id="A0AA47MLH4"/>
<protein>
    <submittedName>
        <fullName evidence="2">Uncharacterized protein</fullName>
    </submittedName>
</protein>
<name>A0AA47MLH4_MERPO</name>
<dbReference type="Proteomes" id="UP001174136">
    <property type="component" value="Unassembled WGS sequence"/>
</dbReference>
<evidence type="ECO:0000256" key="1">
    <source>
        <dbReference type="SAM" id="MobiDB-lite"/>
    </source>
</evidence>
<evidence type="ECO:0000313" key="3">
    <source>
        <dbReference type="Proteomes" id="UP001174136"/>
    </source>
</evidence>
<proteinExistence type="predicted"/>
<sequence>MTSSSGLLSTAQDWELKVDLGMQLKFPNVAVTTLRPDLVLPKPQSRSSSWNSPYFGKTASRKPTRGRDGGTLSWWSSAAPMGGE</sequence>
<keyword evidence="3" id="KW-1185">Reference proteome</keyword>
<gene>
    <name evidence="2" type="ORF">N1851_020024</name>
</gene>
<organism evidence="2 3">
    <name type="scientific">Merluccius polli</name>
    <name type="common">Benguela hake</name>
    <name type="synonym">Merluccius cadenati</name>
    <dbReference type="NCBI Taxonomy" id="89951"/>
    <lineage>
        <taxon>Eukaryota</taxon>
        <taxon>Metazoa</taxon>
        <taxon>Chordata</taxon>
        <taxon>Craniata</taxon>
        <taxon>Vertebrata</taxon>
        <taxon>Euteleostomi</taxon>
        <taxon>Actinopterygii</taxon>
        <taxon>Neopterygii</taxon>
        <taxon>Teleostei</taxon>
        <taxon>Neoteleostei</taxon>
        <taxon>Acanthomorphata</taxon>
        <taxon>Zeiogadaria</taxon>
        <taxon>Gadariae</taxon>
        <taxon>Gadiformes</taxon>
        <taxon>Gadoidei</taxon>
        <taxon>Merlucciidae</taxon>
        <taxon>Merluccius</taxon>
    </lineage>
</organism>
<feature type="region of interest" description="Disordered" evidence="1">
    <location>
        <begin position="40"/>
        <end position="84"/>
    </location>
</feature>
<dbReference type="EMBL" id="JAOPHQ010003700">
    <property type="protein sequence ID" value="KAK0142290.1"/>
    <property type="molecule type" value="Genomic_DNA"/>
</dbReference>
<accession>A0AA47MLH4</accession>
<evidence type="ECO:0000313" key="2">
    <source>
        <dbReference type="EMBL" id="KAK0142290.1"/>
    </source>
</evidence>